<dbReference type="RefSeq" id="WP_065038411.1">
    <property type="nucleotide sequence ID" value="NZ_LZLR01000239.1"/>
</dbReference>
<feature type="transmembrane region" description="Helical" evidence="1">
    <location>
        <begin position="42"/>
        <end position="58"/>
    </location>
</feature>
<evidence type="ECO:0000313" key="3">
    <source>
        <dbReference type="Proteomes" id="UP000093819"/>
    </source>
</evidence>
<protein>
    <recommendedName>
        <fullName evidence="4">DUF983 domain-containing protein</fullName>
    </recommendedName>
</protein>
<evidence type="ECO:0008006" key="4">
    <source>
        <dbReference type="Google" id="ProtNLM"/>
    </source>
</evidence>
<dbReference type="AlphaFoldDB" id="A0A1A3MX52"/>
<proteinExistence type="predicted"/>
<evidence type="ECO:0000256" key="1">
    <source>
        <dbReference type="SAM" id="Phobius"/>
    </source>
</evidence>
<keyword evidence="1" id="KW-0812">Transmembrane</keyword>
<accession>A0A1A3MX52</accession>
<feature type="transmembrane region" description="Helical" evidence="1">
    <location>
        <begin position="20"/>
        <end position="36"/>
    </location>
</feature>
<gene>
    <name evidence="2" type="ORF">A5635_10460</name>
</gene>
<dbReference type="OrthoDB" id="4753596at2"/>
<dbReference type="EMBL" id="LZLR01000239">
    <property type="protein sequence ID" value="OBK14106.1"/>
    <property type="molecule type" value="Genomic_DNA"/>
</dbReference>
<sequence length="107" mass="12359">MHHCPRCGFESRTRTWPERHPYAAALAAIPTIWTLVSVTLAYPWFFVPVLIVAAAVWVDRRQKRRTAILARADHDHRKLMARAVFGLRRPRGADHWSPTQPIRAGRN</sequence>
<organism evidence="2 3">
    <name type="scientific">Mycobacterium asiaticum</name>
    <dbReference type="NCBI Taxonomy" id="1790"/>
    <lineage>
        <taxon>Bacteria</taxon>
        <taxon>Bacillati</taxon>
        <taxon>Actinomycetota</taxon>
        <taxon>Actinomycetes</taxon>
        <taxon>Mycobacteriales</taxon>
        <taxon>Mycobacteriaceae</taxon>
        <taxon>Mycobacterium</taxon>
    </lineage>
</organism>
<evidence type="ECO:0000313" key="2">
    <source>
        <dbReference type="EMBL" id="OBK14106.1"/>
    </source>
</evidence>
<keyword evidence="1" id="KW-0472">Membrane</keyword>
<reference evidence="2 3" key="1">
    <citation type="submission" date="2016-06" db="EMBL/GenBank/DDBJ databases">
        <authorList>
            <person name="Kjaerup R.B."/>
            <person name="Dalgaard T.S."/>
            <person name="Juul-Madsen H.R."/>
        </authorList>
    </citation>
    <scope>NUCLEOTIDE SEQUENCE [LARGE SCALE GENOMIC DNA]</scope>
    <source>
        <strain evidence="2 3">1245335.1</strain>
    </source>
</reference>
<comment type="caution">
    <text evidence="2">The sequence shown here is derived from an EMBL/GenBank/DDBJ whole genome shotgun (WGS) entry which is preliminary data.</text>
</comment>
<keyword evidence="1" id="KW-1133">Transmembrane helix</keyword>
<name>A0A1A3MX52_MYCAS</name>
<dbReference type="Proteomes" id="UP000093819">
    <property type="component" value="Unassembled WGS sequence"/>
</dbReference>